<keyword evidence="8" id="KW-0238">DNA-binding</keyword>
<evidence type="ECO:0000313" key="16">
    <source>
        <dbReference type="EMBL" id="CDF34671.1"/>
    </source>
</evidence>
<dbReference type="Gene3D" id="3.30.70.330">
    <property type="match status" value="1"/>
</dbReference>
<dbReference type="SMART" id="SM00356">
    <property type="entry name" value="ZnF_C3H1"/>
    <property type="match status" value="2"/>
</dbReference>
<accession>R7QB72</accession>
<dbReference type="PANTHER" id="PTHR12620">
    <property type="entry name" value="U2 SNRNP AUXILIARY FACTOR, SMALL SUBUNIT"/>
    <property type="match status" value="1"/>
</dbReference>
<keyword evidence="2" id="KW-0507">mRNA processing</keyword>
<dbReference type="GO" id="GO:0003677">
    <property type="term" value="F:DNA binding"/>
    <property type="evidence" value="ECO:0007669"/>
    <property type="project" value="UniProtKB-KW"/>
</dbReference>
<keyword evidence="9" id="KW-0508">mRNA splicing</keyword>
<evidence type="ECO:0000256" key="13">
    <source>
        <dbReference type="SAM" id="MobiDB-lite"/>
    </source>
</evidence>
<evidence type="ECO:0000256" key="4">
    <source>
        <dbReference type="ARBA" id="ARBA00022737"/>
    </source>
</evidence>
<feature type="zinc finger region" description="C3H1-type" evidence="12">
    <location>
        <begin position="151"/>
        <end position="179"/>
    </location>
</feature>
<dbReference type="InterPro" id="IPR009145">
    <property type="entry name" value="U2AF_small"/>
</dbReference>
<evidence type="ECO:0000256" key="8">
    <source>
        <dbReference type="ARBA" id="ARBA00023125"/>
    </source>
</evidence>
<evidence type="ECO:0000256" key="11">
    <source>
        <dbReference type="PROSITE-ProRule" id="PRU00176"/>
    </source>
</evidence>
<evidence type="ECO:0000256" key="6">
    <source>
        <dbReference type="ARBA" id="ARBA00022833"/>
    </source>
</evidence>
<evidence type="ECO:0000259" key="14">
    <source>
        <dbReference type="PROSITE" id="PS50102"/>
    </source>
</evidence>
<keyword evidence="7 11" id="KW-0694">RNA-binding</keyword>
<dbReference type="PhylomeDB" id="R7QB72"/>
<evidence type="ECO:0000313" key="17">
    <source>
        <dbReference type="Proteomes" id="UP000012073"/>
    </source>
</evidence>
<dbReference type="PROSITE" id="PS50103">
    <property type="entry name" value="ZF_C3H1"/>
    <property type="match status" value="2"/>
</dbReference>
<gene>
    <name evidence="16" type="ORF">CHC_T00009403001</name>
</gene>
<feature type="region of interest" description="Disordered" evidence="13">
    <location>
        <begin position="177"/>
        <end position="271"/>
    </location>
</feature>
<dbReference type="GO" id="GO:0008270">
    <property type="term" value="F:zinc ion binding"/>
    <property type="evidence" value="ECO:0007669"/>
    <property type="project" value="UniProtKB-KW"/>
</dbReference>
<keyword evidence="6 12" id="KW-0862">Zinc</keyword>
<dbReference type="KEGG" id="ccp:CHC_T00009403001"/>
<evidence type="ECO:0000256" key="3">
    <source>
        <dbReference type="ARBA" id="ARBA00022723"/>
    </source>
</evidence>
<reference evidence="17" key="1">
    <citation type="journal article" date="2013" name="Proc. Natl. Acad. Sci. U.S.A.">
        <title>Genome structure and metabolic features in the red seaweed Chondrus crispus shed light on evolution of the Archaeplastida.</title>
        <authorList>
            <person name="Collen J."/>
            <person name="Porcel B."/>
            <person name="Carre W."/>
            <person name="Ball S.G."/>
            <person name="Chaparro C."/>
            <person name="Tonon T."/>
            <person name="Barbeyron T."/>
            <person name="Michel G."/>
            <person name="Noel B."/>
            <person name="Valentin K."/>
            <person name="Elias M."/>
            <person name="Artiguenave F."/>
            <person name="Arun A."/>
            <person name="Aury J.M."/>
            <person name="Barbosa-Neto J.F."/>
            <person name="Bothwell J.H."/>
            <person name="Bouget F.Y."/>
            <person name="Brillet L."/>
            <person name="Cabello-Hurtado F."/>
            <person name="Capella-Gutierrez S."/>
            <person name="Charrier B."/>
            <person name="Cladiere L."/>
            <person name="Cock J.M."/>
            <person name="Coelho S.M."/>
            <person name="Colleoni C."/>
            <person name="Czjzek M."/>
            <person name="Da Silva C."/>
            <person name="Delage L."/>
            <person name="Denoeud F."/>
            <person name="Deschamps P."/>
            <person name="Dittami S.M."/>
            <person name="Gabaldon T."/>
            <person name="Gachon C.M."/>
            <person name="Groisillier A."/>
            <person name="Herve C."/>
            <person name="Jabbari K."/>
            <person name="Katinka M."/>
            <person name="Kloareg B."/>
            <person name="Kowalczyk N."/>
            <person name="Labadie K."/>
            <person name="Leblanc C."/>
            <person name="Lopez P.J."/>
            <person name="McLachlan D.H."/>
            <person name="Meslet-Cladiere L."/>
            <person name="Moustafa A."/>
            <person name="Nehr Z."/>
            <person name="Nyvall Collen P."/>
            <person name="Panaud O."/>
            <person name="Partensky F."/>
            <person name="Poulain J."/>
            <person name="Rensing S.A."/>
            <person name="Rousvoal S."/>
            <person name="Samson G."/>
            <person name="Symeonidi A."/>
            <person name="Weissenbach J."/>
            <person name="Zambounis A."/>
            <person name="Wincker P."/>
            <person name="Boyen C."/>
        </authorList>
    </citation>
    <scope>NUCLEOTIDE SEQUENCE [LARGE SCALE GENOMIC DNA]</scope>
    <source>
        <strain evidence="17">cv. Stackhouse</strain>
    </source>
</reference>
<dbReference type="RefSeq" id="XP_005714490.1">
    <property type="nucleotide sequence ID" value="XM_005714433.1"/>
</dbReference>
<dbReference type="Pfam" id="PF00642">
    <property type="entry name" value="zf-CCCH"/>
    <property type="match status" value="2"/>
</dbReference>
<evidence type="ECO:0000256" key="12">
    <source>
        <dbReference type="PROSITE-ProRule" id="PRU00723"/>
    </source>
</evidence>
<evidence type="ECO:0000256" key="5">
    <source>
        <dbReference type="ARBA" id="ARBA00022771"/>
    </source>
</evidence>
<feature type="domain" description="C3H1-type" evidence="15">
    <location>
        <begin position="151"/>
        <end position="179"/>
    </location>
</feature>
<dbReference type="GO" id="GO:0003723">
    <property type="term" value="F:RNA binding"/>
    <property type="evidence" value="ECO:0007669"/>
    <property type="project" value="UniProtKB-UniRule"/>
</dbReference>
<keyword evidence="10" id="KW-0539">Nucleus</keyword>
<feature type="compositionally biased region" description="Basic and acidic residues" evidence="13">
    <location>
        <begin position="185"/>
        <end position="271"/>
    </location>
</feature>
<dbReference type="GO" id="GO:0000398">
    <property type="term" value="P:mRNA splicing, via spliceosome"/>
    <property type="evidence" value="ECO:0007669"/>
    <property type="project" value="InterPro"/>
</dbReference>
<dbReference type="PROSITE" id="PS50102">
    <property type="entry name" value="RRM"/>
    <property type="match status" value="1"/>
</dbReference>
<dbReference type="STRING" id="2769.R7QB72"/>
<dbReference type="Pfam" id="PF00076">
    <property type="entry name" value="RRM_1"/>
    <property type="match status" value="1"/>
</dbReference>
<keyword evidence="5 12" id="KW-0863">Zinc-finger</keyword>
<evidence type="ECO:0000256" key="9">
    <source>
        <dbReference type="ARBA" id="ARBA00023187"/>
    </source>
</evidence>
<evidence type="ECO:0000256" key="7">
    <source>
        <dbReference type="ARBA" id="ARBA00022884"/>
    </source>
</evidence>
<dbReference type="SUPFAM" id="SSF54928">
    <property type="entry name" value="RNA-binding domain, RBD"/>
    <property type="match status" value="1"/>
</dbReference>
<feature type="domain" description="C3H1-type" evidence="15">
    <location>
        <begin position="12"/>
        <end position="40"/>
    </location>
</feature>
<dbReference type="OMA" id="NPPMAVA"/>
<evidence type="ECO:0000256" key="1">
    <source>
        <dbReference type="ARBA" id="ARBA00004123"/>
    </source>
</evidence>
<dbReference type="Gramene" id="CDF34671">
    <property type="protein sequence ID" value="CDF34671"/>
    <property type="gene ID" value="CHC_T00009403001"/>
</dbReference>
<keyword evidence="17" id="KW-1185">Reference proteome</keyword>
<evidence type="ECO:0000259" key="15">
    <source>
        <dbReference type="PROSITE" id="PS50103"/>
    </source>
</evidence>
<proteinExistence type="predicted"/>
<dbReference type="SMART" id="SM00360">
    <property type="entry name" value="RRM"/>
    <property type="match status" value="1"/>
</dbReference>
<dbReference type="InterPro" id="IPR003954">
    <property type="entry name" value="RRM_euk-type"/>
</dbReference>
<name>R7QB72_CHOCR</name>
<keyword evidence="4" id="KW-0677">Repeat</keyword>
<dbReference type="PRINTS" id="PR01848">
    <property type="entry name" value="U2AUXFACTOR"/>
</dbReference>
<dbReference type="InterPro" id="IPR000571">
    <property type="entry name" value="Znf_CCCH"/>
</dbReference>
<dbReference type="AlphaFoldDB" id="R7QB72"/>
<organism evidence="16 17">
    <name type="scientific">Chondrus crispus</name>
    <name type="common">Carrageen Irish moss</name>
    <name type="synonym">Polymorpha crispa</name>
    <dbReference type="NCBI Taxonomy" id="2769"/>
    <lineage>
        <taxon>Eukaryota</taxon>
        <taxon>Rhodophyta</taxon>
        <taxon>Florideophyceae</taxon>
        <taxon>Rhodymeniophycidae</taxon>
        <taxon>Gigartinales</taxon>
        <taxon>Gigartinaceae</taxon>
        <taxon>Chondrus</taxon>
    </lineage>
</organism>
<dbReference type="GO" id="GO:0089701">
    <property type="term" value="C:U2AF complex"/>
    <property type="evidence" value="ECO:0007669"/>
    <property type="project" value="InterPro"/>
</dbReference>
<dbReference type="GeneID" id="17322207"/>
<protein>
    <submittedName>
        <fullName evidence="16">Splicing factor U2af small subunit B</fullName>
    </submittedName>
</protein>
<dbReference type="SUPFAM" id="SSF90229">
    <property type="entry name" value="CCCH zinc finger"/>
    <property type="match status" value="1"/>
</dbReference>
<feature type="domain" description="RRM" evidence="14">
    <location>
        <begin position="60"/>
        <end position="149"/>
    </location>
</feature>
<dbReference type="InterPro" id="IPR036855">
    <property type="entry name" value="Znf_CCCH_sf"/>
</dbReference>
<evidence type="ECO:0000256" key="2">
    <source>
        <dbReference type="ARBA" id="ARBA00022664"/>
    </source>
</evidence>
<sequence>MAEHLVSIYGTEKDKVNCPFYYKIGACRHGDRCSRVHNKPLFSQTLLLHNLYQSPDQIIASAAAQSLPPPDIPPDDLRHHFDDFYADVLHEMLKHGPVDELRVCENLADHLAGNTYVKFADEESAQNALNALHGRWYAGRPVLVEFSPVTDFREGKCRPFERYGQCERGDYCHFMHLRRHPGGTRPDDHDPRPDRLRYPHSSRDKYRDYPPRDSRDYPRYQYDDRRSERDRREGPARYRERSRPKSRERGRYSDYDKSYKSTRERKSPYHD</sequence>
<dbReference type="InterPro" id="IPR035979">
    <property type="entry name" value="RBD_domain_sf"/>
</dbReference>
<comment type="subcellular location">
    <subcellularLocation>
        <location evidence="1">Nucleus</location>
    </subcellularLocation>
</comment>
<keyword evidence="3 12" id="KW-0479">Metal-binding</keyword>
<evidence type="ECO:0000256" key="10">
    <source>
        <dbReference type="ARBA" id="ARBA00023242"/>
    </source>
</evidence>
<dbReference type="InterPro" id="IPR012677">
    <property type="entry name" value="Nucleotide-bd_a/b_plait_sf"/>
</dbReference>
<feature type="zinc finger region" description="C3H1-type" evidence="12">
    <location>
        <begin position="12"/>
        <end position="40"/>
    </location>
</feature>
<dbReference type="SMART" id="SM00361">
    <property type="entry name" value="RRM_1"/>
    <property type="match status" value="1"/>
</dbReference>
<dbReference type="Proteomes" id="UP000012073">
    <property type="component" value="Unassembled WGS sequence"/>
</dbReference>
<dbReference type="EMBL" id="HG001704">
    <property type="protein sequence ID" value="CDF34671.1"/>
    <property type="molecule type" value="Genomic_DNA"/>
</dbReference>
<dbReference type="InterPro" id="IPR000504">
    <property type="entry name" value="RRM_dom"/>
</dbReference>
<dbReference type="FunFam" id="3.30.70.330:FF:000122">
    <property type="entry name" value="Splicing factor U2AF small subunit"/>
    <property type="match status" value="1"/>
</dbReference>
<dbReference type="OrthoDB" id="423462at2759"/>